<feature type="compositionally biased region" description="Low complexity" evidence="1">
    <location>
        <begin position="78"/>
        <end position="92"/>
    </location>
</feature>
<feature type="compositionally biased region" description="Basic residues" evidence="1">
    <location>
        <begin position="472"/>
        <end position="487"/>
    </location>
</feature>
<feature type="region of interest" description="Disordered" evidence="1">
    <location>
        <begin position="153"/>
        <end position="582"/>
    </location>
</feature>
<protein>
    <submittedName>
        <fullName evidence="3">Expressed protein</fullName>
    </submittedName>
</protein>
<dbReference type="Gene3D" id="2.20.70.10">
    <property type="match status" value="1"/>
</dbReference>
<dbReference type="InterPro" id="IPR036020">
    <property type="entry name" value="WW_dom_sf"/>
</dbReference>
<proteinExistence type="predicted"/>
<keyword evidence="4" id="KW-1185">Reference proteome</keyword>
<dbReference type="PROSITE" id="PS50020">
    <property type="entry name" value="WW_DOMAIN_2"/>
    <property type="match status" value="1"/>
</dbReference>
<feature type="domain" description="WW" evidence="2">
    <location>
        <begin position="112"/>
        <end position="145"/>
    </location>
</feature>
<feature type="compositionally biased region" description="Polar residues" evidence="1">
    <location>
        <begin position="153"/>
        <end position="175"/>
    </location>
</feature>
<feature type="compositionally biased region" description="Polar residues" evidence="1">
    <location>
        <begin position="595"/>
        <end position="605"/>
    </location>
</feature>
<dbReference type="InterPro" id="IPR001202">
    <property type="entry name" value="WW_dom"/>
</dbReference>
<evidence type="ECO:0000313" key="4">
    <source>
        <dbReference type="Proteomes" id="UP001153365"/>
    </source>
</evidence>
<dbReference type="PROSITE" id="PS01159">
    <property type="entry name" value="WW_DOMAIN_1"/>
    <property type="match status" value="1"/>
</dbReference>
<feature type="compositionally biased region" description="Polar residues" evidence="1">
    <location>
        <begin position="218"/>
        <end position="227"/>
    </location>
</feature>
<feature type="compositionally biased region" description="Low complexity" evidence="1">
    <location>
        <begin position="194"/>
        <end position="204"/>
    </location>
</feature>
<evidence type="ECO:0000259" key="2">
    <source>
        <dbReference type="PROSITE" id="PS50020"/>
    </source>
</evidence>
<feature type="compositionally biased region" description="Polar residues" evidence="1">
    <location>
        <begin position="59"/>
        <end position="77"/>
    </location>
</feature>
<dbReference type="Pfam" id="PF00397">
    <property type="entry name" value="WW"/>
    <property type="match status" value="1"/>
</dbReference>
<name>A0AAV0BHA0_PHAPC</name>
<feature type="compositionally biased region" description="Basic and acidic residues" evidence="1">
    <location>
        <begin position="289"/>
        <end position="329"/>
    </location>
</feature>
<comment type="caution">
    <text evidence="3">The sequence shown here is derived from an EMBL/GenBank/DDBJ whole genome shotgun (WGS) entry which is preliminary data.</text>
</comment>
<dbReference type="AlphaFoldDB" id="A0AAV0BHA0"/>
<feature type="compositionally biased region" description="Basic and acidic residues" evidence="1">
    <location>
        <begin position="361"/>
        <end position="370"/>
    </location>
</feature>
<dbReference type="Proteomes" id="UP001153365">
    <property type="component" value="Unassembled WGS sequence"/>
</dbReference>
<feature type="compositionally biased region" description="Basic and acidic residues" evidence="1">
    <location>
        <begin position="614"/>
        <end position="625"/>
    </location>
</feature>
<evidence type="ECO:0000256" key="1">
    <source>
        <dbReference type="SAM" id="MobiDB-lite"/>
    </source>
</evidence>
<feature type="compositionally biased region" description="Basic residues" evidence="1">
    <location>
        <begin position="330"/>
        <end position="345"/>
    </location>
</feature>
<feature type="compositionally biased region" description="Polar residues" evidence="1">
    <location>
        <begin position="627"/>
        <end position="637"/>
    </location>
</feature>
<reference evidence="3" key="1">
    <citation type="submission" date="2022-06" db="EMBL/GenBank/DDBJ databases">
        <authorList>
            <consortium name="SYNGENTA / RWTH Aachen University"/>
        </authorList>
    </citation>
    <scope>NUCLEOTIDE SEQUENCE</scope>
</reference>
<feature type="compositionally biased region" description="Basic and acidic residues" evidence="1">
    <location>
        <begin position="493"/>
        <end position="504"/>
    </location>
</feature>
<evidence type="ECO:0000313" key="3">
    <source>
        <dbReference type="EMBL" id="CAH7685438.1"/>
    </source>
</evidence>
<sequence length="756" mass="83938">MPQPEAGNRSSGPSPRNSDRADRPRSGERASYIPSDRLQETEATSRRAERAKADPRKSTMASSSQLPNISDDSSSNTRSHVPVSSSNVRRNSAYAQKAETQKSSAAVDKHSQKLPKGWLSRISSTGKTYYVNAVTRTSQWALPTEPASLALPQANSKVSTDASSTRQTSSVNAISSEKDTEVCRQTPSKAQNLAASPSAESSPSILLKKADKQDSAENSRLTGFNKSSKLDCRSSGPNGPMERKVMSLEKEARLISEDQSKPEMSEKRPRSHRIHPDRLQDVAQANSDQRARPRDVDESKALPGSFHRDPPSHQTDRTFEGSRRDESIRYSRKPSPRPARPHQRLKSTSPVPRRARSPPRPSERERRVKDYYPSGANGIPTGSGRDHAGNRGYKIPVELPPPPPPPTRRRPPSSPEQPVEPSSTRPVQEMDKPSNQGVSKSREIIHPSRRDAIDGYRPEGPYSNQPLLRQKAQGRHRSPTQHPHRRMSSSGYMERKIADETELRGRKRPPNGPNRISLDEREFRESDKTRSATTSRENDNTRSVAASRCDTYRPQSTRVDSSFPSPSEARHRGALPSPSHHLDQSHLIANDSFQSAKSLPDSTAEISIRHKANRNTDSHRERARSPNDLSISLSATCHSPPLAVIEHSSTEGREQVETEKASVGRNGDSFQDDLPLALGSTEPAERASNGRKRSAGSFEKPEISRKRHLKCPDGPVTDRRESTCDQKLLEQAELSLALSKATGYWPLGFFKKRRFT</sequence>
<feature type="compositionally biased region" description="Basic and acidic residues" evidence="1">
    <location>
        <begin position="37"/>
        <end position="57"/>
    </location>
</feature>
<feature type="compositionally biased region" description="Basic and acidic residues" evidence="1">
    <location>
        <begin position="241"/>
        <end position="280"/>
    </location>
</feature>
<dbReference type="CDD" id="cd00201">
    <property type="entry name" value="WW"/>
    <property type="match status" value="1"/>
</dbReference>
<feature type="compositionally biased region" description="Basic and acidic residues" evidence="1">
    <location>
        <begin position="648"/>
        <end position="662"/>
    </location>
</feature>
<feature type="compositionally biased region" description="Basic and acidic residues" evidence="1">
    <location>
        <begin position="208"/>
        <end position="217"/>
    </location>
</feature>
<accession>A0AAV0BHA0</accession>
<feature type="compositionally biased region" description="Polar residues" evidence="1">
    <location>
        <begin position="553"/>
        <end position="565"/>
    </location>
</feature>
<dbReference type="SUPFAM" id="SSF51045">
    <property type="entry name" value="WW domain"/>
    <property type="match status" value="1"/>
</dbReference>
<feature type="region of interest" description="Disordered" evidence="1">
    <location>
        <begin position="1"/>
        <end position="119"/>
    </location>
</feature>
<feature type="region of interest" description="Disordered" evidence="1">
    <location>
        <begin position="595"/>
        <end position="722"/>
    </location>
</feature>
<feature type="compositionally biased region" description="Basic and acidic residues" evidence="1">
    <location>
        <begin position="440"/>
        <end position="457"/>
    </location>
</feature>
<dbReference type="SMART" id="SM00456">
    <property type="entry name" value="WW"/>
    <property type="match status" value="1"/>
</dbReference>
<feature type="compositionally biased region" description="Basic and acidic residues" evidence="1">
    <location>
        <begin position="17"/>
        <end position="28"/>
    </location>
</feature>
<feature type="compositionally biased region" description="Basic and acidic residues" evidence="1">
    <location>
        <begin position="517"/>
        <end position="540"/>
    </location>
</feature>
<dbReference type="EMBL" id="CALTRL010005723">
    <property type="protein sequence ID" value="CAH7685438.1"/>
    <property type="molecule type" value="Genomic_DNA"/>
</dbReference>
<organism evidence="3 4">
    <name type="scientific">Phakopsora pachyrhizi</name>
    <name type="common">Asian soybean rust disease fungus</name>
    <dbReference type="NCBI Taxonomy" id="170000"/>
    <lineage>
        <taxon>Eukaryota</taxon>
        <taxon>Fungi</taxon>
        <taxon>Dikarya</taxon>
        <taxon>Basidiomycota</taxon>
        <taxon>Pucciniomycotina</taxon>
        <taxon>Pucciniomycetes</taxon>
        <taxon>Pucciniales</taxon>
        <taxon>Phakopsoraceae</taxon>
        <taxon>Phakopsora</taxon>
    </lineage>
</organism>
<gene>
    <name evidence="3" type="ORF">PPACK8108_LOCUS19959</name>
</gene>
<feature type="compositionally biased region" description="Polar residues" evidence="1">
    <location>
        <begin position="183"/>
        <end position="193"/>
    </location>
</feature>